<dbReference type="InterPro" id="IPR058792">
    <property type="entry name" value="Beta-barrel_RND_2"/>
</dbReference>
<dbReference type="InterPro" id="IPR006143">
    <property type="entry name" value="RND_pump_MFP"/>
</dbReference>
<keyword evidence="4" id="KW-1133">Transmembrane helix</keyword>
<dbReference type="InterPro" id="IPR045800">
    <property type="entry name" value="HMBD"/>
</dbReference>
<dbReference type="Pfam" id="PF19335">
    <property type="entry name" value="HMBD"/>
    <property type="match status" value="1"/>
</dbReference>
<evidence type="ECO:0000256" key="1">
    <source>
        <dbReference type="ARBA" id="ARBA00009477"/>
    </source>
</evidence>
<feature type="domain" description="CzcB-like C-terminal circularly permuted SH3-like" evidence="8">
    <location>
        <begin position="413"/>
        <end position="472"/>
    </location>
</feature>
<dbReference type="EMBL" id="CP017641">
    <property type="protein sequence ID" value="APZ96456.1"/>
    <property type="molecule type" value="Genomic_DNA"/>
</dbReference>
<evidence type="ECO:0000313" key="9">
    <source>
        <dbReference type="EMBL" id="APZ96456.1"/>
    </source>
</evidence>
<keyword evidence="10" id="KW-1185">Reference proteome</keyword>
<comment type="similarity">
    <text evidence="1">Belongs to the membrane fusion protein (MFP) (TC 8.A.1) family.</text>
</comment>
<dbReference type="STRING" id="1891926.Fuma_06125"/>
<dbReference type="Pfam" id="PF25954">
    <property type="entry name" value="Beta-barrel_RND_2"/>
    <property type="match status" value="1"/>
</dbReference>
<evidence type="ECO:0000259" key="7">
    <source>
        <dbReference type="Pfam" id="PF25954"/>
    </source>
</evidence>
<feature type="region of interest" description="Disordered" evidence="3">
    <location>
        <begin position="611"/>
        <end position="635"/>
    </location>
</feature>
<protein>
    <submittedName>
        <fullName evidence="9">Cation efflux system protein CusB</fullName>
    </submittedName>
</protein>
<evidence type="ECO:0000313" key="10">
    <source>
        <dbReference type="Proteomes" id="UP000187735"/>
    </source>
</evidence>
<dbReference type="PANTHER" id="PTHR30097">
    <property type="entry name" value="CATION EFFLUX SYSTEM PROTEIN CUSB"/>
    <property type="match status" value="1"/>
</dbReference>
<dbReference type="InterPro" id="IPR058790">
    <property type="entry name" value="BSH_CusB"/>
</dbReference>
<dbReference type="AlphaFoldDB" id="A0A1P8WQW7"/>
<feature type="domain" description="CusB-like beta-barrel" evidence="7">
    <location>
        <begin position="275"/>
        <end position="349"/>
    </location>
</feature>
<keyword evidence="4" id="KW-0472">Membrane</keyword>
<dbReference type="Pfam" id="PF25919">
    <property type="entry name" value="BSH_CusB"/>
    <property type="match status" value="1"/>
</dbReference>
<evidence type="ECO:0000256" key="2">
    <source>
        <dbReference type="ARBA" id="ARBA00022448"/>
    </source>
</evidence>
<dbReference type="InterPro" id="IPR058649">
    <property type="entry name" value="CzcB_C"/>
</dbReference>
<dbReference type="GO" id="GO:0016020">
    <property type="term" value="C:membrane"/>
    <property type="evidence" value="ECO:0007669"/>
    <property type="project" value="InterPro"/>
</dbReference>
<feature type="domain" description="Heavy metal binding" evidence="5">
    <location>
        <begin position="369"/>
        <end position="394"/>
    </location>
</feature>
<dbReference type="NCBIfam" id="TIGR01730">
    <property type="entry name" value="RND_mfp"/>
    <property type="match status" value="1"/>
</dbReference>
<accession>A0A1P8WQW7</accession>
<dbReference type="RefSeq" id="WP_077027479.1">
    <property type="nucleotide sequence ID" value="NZ_CP017641.1"/>
</dbReference>
<dbReference type="Proteomes" id="UP000187735">
    <property type="component" value="Chromosome"/>
</dbReference>
<dbReference type="PANTHER" id="PTHR30097:SF4">
    <property type="entry name" value="SLR6042 PROTEIN"/>
    <property type="match status" value="1"/>
</dbReference>
<dbReference type="OrthoDB" id="9806939at2"/>
<dbReference type="Pfam" id="PF25975">
    <property type="entry name" value="CzcB_C"/>
    <property type="match status" value="1"/>
</dbReference>
<evidence type="ECO:0000259" key="6">
    <source>
        <dbReference type="Pfam" id="PF25919"/>
    </source>
</evidence>
<dbReference type="Gene3D" id="2.40.30.170">
    <property type="match status" value="1"/>
</dbReference>
<reference evidence="9 10" key="1">
    <citation type="journal article" date="2016" name="Front. Microbiol.">
        <title>Fuerstia marisgermanicae gen. nov., sp. nov., an Unusual Member of the Phylum Planctomycetes from the German Wadden Sea.</title>
        <authorList>
            <person name="Kohn T."/>
            <person name="Heuer A."/>
            <person name="Jogler M."/>
            <person name="Vollmers J."/>
            <person name="Boedeker C."/>
            <person name="Bunk B."/>
            <person name="Rast P."/>
            <person name="Borchert D."/>
            <person name="Glockner I."/>
            <person name="Freese H.M."/>
            <person name="Klenk H.P."/>
            <person name="Overmann J."/>
            <person name="Kaster A.K."/>
            <person name="Rohde M."/>
            <person name="Wiegand S."/>
            <person name="Jogler C."/>
        </authorList>
    </citation>
    <scope>NUCLEOTIDE SEQUENCE [LARGE SCALE GENOMIC DNA]</scope>
    <source>
        <strain evidence="9 10">NH11</strain>
    </source>
</reference>
<evidence type="ECO:0000256" key="4">
    <source>
        <dbReference type="SAM" id="Phobius"/>
    </source>
</evidence>
<sequence length="635" mass="68368">MPSTRKNTTLQRLKAVLAYIGLPLMFFVAGASLFFVLGLMQRIGWISAGEGTSTVSASAAADVEYICPMMCVPPLKEPGRCPVCAMELVPATGKNADGDDRSIIVDPASRRVANIQTVSVKSRSVERTIRSVGELQYDEGSLKTITAYSGGRIERLFVDYTGAVVEKGDRLAFLYSPQLHAAQVEFLQASKMQTGSSRLQAVAEANRLLRLNARQKLVELGMSETQIATLERNGKPDSRLDILAPLAGTVINRMVSQGQTVQDGEPLFQLADLSSVWLMLELFPQDAAAVRYGQRVDATLKSIPGETFSGRIAFVDPDVDPKTRTVNVRVVIGNKDGRLRIGDYARAEIVVPVGDSDRKQIYDPELASKWISPRHPHIVSDKPGQCPLCGDDLIAASKLGFTITPPAEFKSLVVPRNAVLQAAGHSVTYVEEEPGRFAIRRVIAGPTVGDEIVIEQGLAADEKIATRGNFLLDSQMQLAGNPSLIDPTRAAEPLKMIPGFDATMLAAIQMLPDADQPAALEQVICPVTKFKLGSMGIPPKVSVAGKDIYLCCEGCRDSLMKDPESYVSMLETMKAEGTLHDAASEDATMPEIPAIGAIEDVEAIDDSALPPIGEMQLVPPPGIIESADSTEGDQQ</sequence>
<dbReference type="KEGG" id="fmr:Fuma_06125"/>
<evidence type="ECO:0000256" key="3">
    <source>
        <dbReference type="SAM" id="MobiDB-lite"/>
    </source>
</evidence>
<dbReference type="Gene3D" id="2.40.420.20">
    <property type="match status" value="1"/>
</dbReference>
<gene>
    <name evidence="9" type="primary">cusB</name>
    <name evidence="9" type="ORF">Fuma_06125</name>
</gene>
<evidence type="ECO:0000259" key="8">
    <source>
        <dbReference type="Pfam" id="PF25975"/>
    </source>
</evidence>
<organism evidence="9 10">
    <name type="scientific">Fuerstiella marisgermanici</name>
    <dbReference type="NCBI Taxonomy" id="1891926"/>
    <lineage>
        <taxon>Bacteria</taxon>
        <taxon>Pseudomonadati</taxon>
        <taxon>Planctomycetota</taxon>
        <taxon>Planctomycetia</taxon>
        <taxon>Planctomycetales</taxon>
        <taxon>Planctomycetaceae</taxon>
        <taxon>Fuerstiella</taxon>
    </lineage>
</organism>
<dbReference type="InterPro" id="IPR051909">
    <property type="entry name" value="MFP_Cation_Efflux"/>
</dbReference>
<dbReference type="GO" id="GO:0046872">
    <property type="term" value="F:metal ion binding"/>
    <property type="evidence" value="ECO:0007669"/>
    <property type="project" value="InterPro"/>
</dbReference>
<dbReference type="GO" id="GO:0022857">
    <property type="term" value="F:transmembrane transporter activity"/>
    <property type="evidence" value="ECO:0007669"/>
    <property type="project" value="InterPro"/>
</dbReference>
<keyword evidence="2" id="KW-0813">Transport</keyword>
<feature type="domain" description="CusB-like barrel-sandwich hybrid" evidence="6">
    <location>
        <begin position="143"/>
        <end position="270"/>
    </location>
</feature>
<proteinExistence type="inferred from homology"/>
<name>A0A1P8WQW7_9PLAN</name>
<dbReference type="FunFam" id="2.40.30.170:FF:000010">
    <property type="entry name" value="Efflux RND transporter periplasmic adaptor subunit"/>
    <property type="match status" value="1"/>
</dbReference>
<dbReference type="SUPFAM" id="SSF111369">
    <property type="entry name" value="HlyD-like secretion proteins"/>
    <property type="match status" value="1"/>
</dbReference>
<feature type="transmembrane region" description="Helical" evidence="4">
    <location>
        <begin position="16"/>
        <end position="40"/>
    </location>
</feature>
<keyword evidence="4" id="KW-0812">Transmembrane</keyword>
<evidence type="ECO:0000259" key="5">
    <source>
        <dbReference type="Pfam" id="PF19335"/>
    </source>
</evidence>